<dbReference type="Gene3D" id="1.10.10.10">
    <property type="entry name" value="Winged helix-like DNA-binding domain superfamily/Winged helix DNA-binding domain"/>
    <property type="match status" value="1"/>
</dbReference>
<keyword evidence="3" id="KW-1185">Reference proteome</keyword>
<evidence type="ECO:0000256" key="1">
    <source>
        <dbReference type="ARBA" id="ARBA00006479"/>
    </source>
</evidence>
<dbReference type="InterPro" id="IPR000600">
    <property type="entry name" value="ROK"/>
</dbReference>
<dbReference type="InterPro" id="IPR036390">
    <property type="entry name" value="WH_DNA-bd_sf"/>
</dbReference>
<dbReference type="SUPFAM" id="SSF53067">
    <property type="entry name" value="Actin-like ATPase domain"/>
    <property type="match status" value="1"/>
</dbReference>
<dbReference type="InterPro" id="IPR049874">
    <property type="entry name" value="ROK_cs"/>
</dbReference>
<accession>A0ABP7ATS4</accession>
<dbReference type="Gene3D" id="3.30.420.40">
    <property type="match status" value="2"/>
</dbReference>
<dbReference type="InterPro" id="IPR036388">
    <property type="entry name" value="WH-like_DNA-bd_sf"/>
</dbReference>
<organism evidence="2 3">
    <name type="scientific">Lentzea roselyniae</name>
    <dbReference type="NCBI Taxonomy" id="531940"/>
    <lineage>
        <taxon>Bacteria</taxon>
        <taxon>Bacillati</taxon>
        <taxon>Actinomycetota</taxon>
        <taxon>Actinomycetes</taxon>
        <taxon>Pseudonocardiales</taxon>
        <taxon>Pseudonocardiaceae</taxon>
        <taxon>Lentzea</taxon>
    </lineage>
</organism>
<comment type="similarity">
    <text evidence="1">Belongs to the ROK (NagC/XylR) family.</text>
</comment>
<dbReference type="InterPro" id="IPR043129">
    <property type="entry name" value="ATPase_NBD"/>
</dbReference>
<evidence type="ECO:0000313" key="2">
    <source>
        <dbReference type="EMBL" id="GAA3640430.1"/>
    </source>
</evidence>
<dbReference type="PROSITE" id="PS01125">
    <property type="entry name" value="ROK"/>
    <property type="match status" value="1"/>
</dbReference>
<gene>
    <name evidence="2" type="ORF">GCM10022267_28560</name>
</gene>
<dbReference type="InterPro" id="IPR011991">
    <property type="entry name" value="ArsR-like_HTH"/>
</dbReference>
<dbReference type="Pfam" id="PF00480">
    <property type="entry name" value="ROK"/>
    <property type="match status" value="1"/>
</dbReference>
<protein>
    <submittedName>
        <fullName evidence="2">ROK family transcriptional regulator</fullName>
    </submittedName>
</protein>
<sequence>MEDPSRDAVAQQSDSCHAPIKTTLLHNCYVDLTSLRSHNDRTVLRLVRSGALSRASIAAEAGLTPQAVSKIVARLISAGLLEETGAVRDGGRGKPRMSLQLAAGGAFAYGAYVDRDELRVVRLDLTGEVVSASVVPLAPMFTPSDVLEVLASLISADEKVLGLGIGIAGPLNSRDGVVAPNGLPGWSGVPLRELAEERLGLPVVVDKDTNAAVLAEAWRRPMEDAALVLVGTGLGVGLLLGGEVHRGARSGAGELGHTTIQLDGPLCVCGRRGCVEAVHAVASGEQAARVLAAAVQNLVQLLDLDQIVLSGRKVLESPELYLRAMPGLDVSVTSYGADLVPVGAGLLVLGELF</sequence>
<dbReference type="EMBL" id="BAABBE010000007">
    <property type="protein sequence ID" value="GAA3640430.1"/>
    <property type="molecule type" value="Genomic_DNA"/>
</dbReference>
<comment type="caution">
    <text evidence="2">The sequence shown here is derived from an EMBL/GenBank/DDBJ whole genome shotgun (WGS) entry which is preliminary data.</text>
</comment>
<dbReference type="CDD" id="cd00090">
    <property type="entry name" value="HTH_ARSR"/>
    <property type="match status" value="1"/>
</dbReference>
<name>A0ABP7ATS4_9PSEU</name>
<evidence type="ECO:0000313" key="3">
    <source>
        <dbReference type="Proteomes" id="UP001500711"/>
    </source>
</evidence>
<reference evidence="3" key="1">
    <citation type="journal article" date="2019" name="Int. J. Syst. Evol. Microbiol.">
        <title>The Global Catalogue of Microorganisms (GCM) 10K type strain sequencing project: providing services to taxonomists for standard genome sequencing and annotation.</title>
        <authorList>
            <consortium name="The Broad Institute Genomics Platform"/>
            <consortium name="The Broad Institute Genome Sequencing Center for Infectious Disease"/>
            <person name="Wu L."/>
            <person name="Ma J."/>
        </authorList>
    </citation>
    <scope>NUCLEOTIDE SEQUENCE [LARGE SCALE GENOMIC DNA]</scope>
    <source>
        <strain evidence="3">JCM 17494</strain>
    </source>
</reference>
<dbReference type="PANTHER" id="PTHR18964">
    <property type="entry name" value="ROK (REPRESSOR, ORF, KINASE) FAMILY"/>
    <property type="match status" value="1"/>
</dbReference>
<dbReference type="SUPFAM" id="SSF46785">
    <property type="entry name" value="Winged helix' DNA-binding domain"/>
    <property type="match status" value="1"/>
</dbReference>
<dbReference type="Proteomes" id="UP001500711">
    <property type="component" value="Unassembled WGS sequence"/>
</dbReference>
<dbReference type="PANTHER" id="PTHR18964:SF173">
    <property type="entry name" value="GLUCOKINASE"/>
    <property type="match status" value="1"/>
</dbReference>
<proteinExistence type="inferred from homology"/>